<dbReference type="VEuPathDB" id="FungiDB:MAPG_09768"/>
<evidence type="ECO:0000313" key="3">
    <source>
        <dbReference type="EMBL" id="KLU91247.1"/>
    </source>
</evidence>
<gene>
    <name evidence="3" type="ORF">MAPG_09768</name>
</gene>
<feature type="compositionally biased region" description="Polar residues" evidence="1">
    <location>
        <begin position="494"/>
        <end position="517"/>
    </location>
</feature>
<keyword evidence="2" id="KW-0812">Transmembrane</keyword>
<evidence type="ECO:0000256" key="1">
    <source>
        <dbReference type="SAM" id="MobiDB-lite"/>
    </source>
</evidence>
<feature type="transmembrane region" description="Helical" evidence="2">
    <location>
        <begin position="115"/>
        <end position="137"/>
    </location>
</feature>
<dbReference type="EnsemblFungi" id="MAPG_09768T0">
    <property type="protein sequence ID" value="MAPG_09768T0"/>
    <property type="gene ID" value="MAPG_09768"/>
</dbReference>
<keyword evidence="2" id="KW-1133">Transmembrane helix</keyword>
<keyword evidence="2" id="KW-0472">Membrane</keyword>
<dbReference type="eggNOG" id="ENOG502RYBR">
    <property type="taxonomic scope" value="Eukaryota"/>
</dbReference>
<dbReference type="EMBL" id="ADBL01002497">
    <property type="status" value="NOT_ANNOTATED_CDS"/>
    <property type="molecule type" value="Genomic_DNA"/>
</dbReference>
<feature type="transmembrane region" description="Helical" evidence="2">
    <location>
        <begin position="238"/>
        <end position="259"/>
    </location>
</feature>
<dbReference type="AlphaFoldDB" id="A0A0C4EAT8"/>
<proteinExistence type="predicted"/>
<feature type="transmembrane region" description="Helical" evidence="2">
    <location>
        <begin position="35"/>
        <end position="55"/>
    </location>
</feature>
<feature type="transmembrane region" description="Helical" evidence="2">
    <location>
        <begin position="198"/>
        <end position="218"/>
    </location>
</feature>
<reference evidence="5" key="1">
    <citation type="submission" date="2010-05" db="EMBL/GenBank/DDBJ databases">
        <title>The genome sequence of Magnaporthe poae strain ATCC 64411.</title>
        <authorList>
            <person name="Ma L.-J."/>
            <person name="Dead R."/>
            <person name="Young S."/>
            <person name="Zeng Q."/>
            <person name="Koehrsen M."/>
            <person name="Alvarado L."/>
            <person name="Berlin A."/>
            <person name="Chapman S.B."/>
            <person name="Chen Z."/>
            <person name="Freedman E."/>
            <person name="Gellesch M."/>
            <person name="Goldberg J."/>
            <person name="Griggs A."/>
            <person name="Gujja S."/>
            <person name="Heilman E.R."/>
            <person name="Heiman D."/>
            <person name="Hepburn T."/>
            <person name="Howarth C."/>
            <person name="Jen D."/>
            <person name="Larson L."/>
            <person name="Mehta T."/>
            <person name="Neiman D."/>
            <person name="Pearson M."/>
            <person name="Roberts A."/>
            <person name="Saif S."/>
            <person name="Shea T."/>
            <person name="Shenoy N."/>
            <person name="Sisk P."/>
            <person name="Stolte C."/>
            <person name="Sykes S."/>
            <person name="Walk T."/>
            <person name="White J."/>
            <person name="Yandava C."/>
            <person name="Haas B."/>
            <person name="Nusbaum C."/>
            <person name="Birren B."/>
        </authorList>
    </citation>
    <scope>NUCLEOTIDE SEQUENCE [LARGE SCALE GENOMIC DNA]</scope>
    <source>
        <strain evidence="5">ATCC 64411 / 73-15</strain>
    </source>
</reference>
<sequence>MDVYGAFQMSSIAILAAPVTLRRSTTYFDGPGRNIIFVWTGMLLAGMLGLAVEFFRSQPVPCAQEGITAANFPYGNNASHVCGIRCSQDDGPFSIMRSGSSGEIYVIPSPQRLSFGTATLLAAACCIISILSLVDIFNKIRRDNGKRYRDENVACVNHQTNTDGAHDSTNKGQAEGTIFGTNGATQSMMEQAETRAKVLMGAVEVPLFALAILALLVVGELNLTSRELSHGTEPMQNVGQWAPIVTAGLAAIGSLYLLWEKELHEYRKKKKSNRQPSNATAMTDATAPAFGTRRQSCTPCPHCQGHPESPTDAGYESPAGSPEPDGTKTAGGSRDKINEALSRFADFLATPHPGPQPFREGPAAAFPETPGERFKNYRLREDKTKYDDISRDRNTSRGTSIRSSMFDEDGEAPASPKTGQASWPPTAGRPSLSQSNRAPRWDGSLIPTLKIQEPSPSRSLLSRASTFPASSQAGPALSSAAERGRPITRRNTLEVPTTARTRSPSFTNQNSAKTRHD</sequence>
<evidence type="ECO:0000313" key="5">
    <source>
        <dbReference type="Proteomes" id="UP000011715"/>
    </source>
</evidence>
<accession>A0A0C4EAT8</accession>
<reference evidence="4" key="5">
    <citation type="submission" date="2015-06" db="UniProtKB">
        <authorList>
            <consortium name="EnsemblFungi"/>
        </authorList>
    </citation>
    <scope>IDENTIFICATION</scope>
    <source>
        <strain evidence="4">ATCC 64411</strain>
    </source>
</reference>
<dbReference type="Proteomes" id="UP000011715">
    <property type="component" value="Unassembled WGS sequence"/>
</dbReference>
<feature type="compositionally biased region" description="Polar residues" evidence="1">
    <location>
        <begin position="274"/>
        <end position="283"/>
    </location>
</feature>
<feature type="region of interest" description="Disordered" evidence="1">
    <location>
        <begin position="347"/>
        <end position="517"/>
    </location>
</feature>
<protein>
    <submittedName>
        <fullName evidence="3 4">Uncharacterized protein</fullName>
    </submittedName>
</protein>
<organism evidence="4 5">
    <name type="scientific">Magnaporthiopsis poae (strain ATCC 64411 / 73-15)</name>
    <name type="common">Kentucky bluegrass fungus</name>
    <name type="synonym">Magnaporthe poae</name>
    <dbReference type="NCBI Taxonomy" id="644358"/>
    <lineage>
        <taxon>Eukaryota</taxon>
        <taxon>Fungi</taxon>
        <taxon>Dikarya</taxon>
        <taxon>Ascomycota</taxon>
        <taxon>Pezizomycotina</taxon>
        <taxon>Sordariomycetes</taxon>
        <taxon>Sordariomycetidae</taxon>
        <taxon>Magnaporthales</taxon>
        <taxon>Magnaporthaceae</taxon>
        <taxon>Magnaporthiopsis</taxon>
    </lineage>
</organism>
<dbReference type="EMBL" id="GL876976">
    <property type="protein sequence ID" value="KLU91247.1"/>
    <property type="molecule type" value="Genomic_DNA"/>
</dbReference>
<feature type="transmembrane region" description="Helical" evidence="2">
    <location>
        <begin position="6"/>
        <end position="23"/>
    </location>
</feature>
<feature type="compositionally biased region" description="Polar residues" evidence="1">
    <location>
        <begin position="464"/>
        <end position="473"/>
    </location>
</feature>
<feature type="region of interest" description="Disordered" evidence="1">
    <location>
        <begin position="269"/>
        <end position="334"/>
    </location>
</feature>
<reference evidence="4" key="4">
    <citation type="journal article" date="2015" name="G3 (Bethesda)">
        <title>Genome sequences of three phytopathogenic species of the Magnaporthaceae family of fungi.</title>
        <authorList>
            <person name="Okagaki L.H."/>
            <person name="Nunes C.C."/>
            <person name="Sailsbery J."/>
            <person name="Clay B."/>
            <person name="Brown D."/>
            <person name="John T."/>
            <person name="Oh Y."/>
            <person name="Young N."/>
            <person name="Fitzgerald M."/>
            <person name="Haas B.J."/>
            <person name="Zeng Q."/>
            <person name="Young S."/>
            <person name="Adiconis X."/>
            <person name="Fan L."/>
            <person name="Levin J.Z."/>
            <person name="Mitchell T.K."/>
            <person name="Okubara P.A."/>
            <person name="Farman M.L."/>
            <person name="Kohn L.M."/>
            <person name="Birren B."/>
            <person name="Ma L.-J."/>
            <person name="Dean R.A."/>
        </authorList>
    </citation>
    <scope>NUCLEOTIDE SEQUENCE</scope>
    <source>
        <strain evidence="4">ATCC 64411 / 73-15</strain>
    </source>
</reference>
<dbReference type="OrthoDB" id="3021074at2759"/>
<reference evidence="3" key="2">
    <citation type="submission" date="2010-05" db="EMBL/GenBank/DDBJ databases">
        <title>The Genome Sequence of Magnaporthe poae strain ATCC 64411.</title>
        <authorList>
            <consortium name="The Broad Institute Genome Sequencing Platform"/>
            <consortium name="Broad Institute Genome Sequencing Center for Infectious Disease"/>
            <person name="Ma L.-J."/>
            <person name="Dead R."/>
            <person name="Young S."/>
            <person name="Zeng Q."/>
            <person name="Koehrsen M."/>
            <person name="Alvarado L."/>
            <person name="Berlin A."/>
            <person name="Chapman S.B."/>
            <person name="Chen Z."/>
            <person name="Freedman E."/>
            <person name="Gellesch M."/>
            <person name="Goldberg J."/>
            <person name="Griggs A."/>
            <person name="Gujja S."/>
            <person name="Heilman E.R."/>
            <person name="Heiman D."/>
            <person name="Hepburn T."/>
            <person name="Howarth C."/>
            <person name="Jen D."/>
            <person name="Larson L."/>
            <person name="Mehta T."/>
            <person name="Neiman D."/>
            <person name="Pearson M."/>
            <person name="Roberts A."/>
            <person name="Saif S."/>
            <person name="Shea T."/>
            <person name="Shenoy N."/>
            <person name="Sisk P."/>
            <person name="Stolte C."/>
            <person name="Sykes S."/>
            <person name="Walk T."/>
            <person name="White J."/>
            <person name="Yandava C."/>
            <person name="Haas B."/>
            <person name="Nusbaum C."/>
            <person name="Birren B."/>
        </authorList>
    </citation>
    <scope>NUCLEOTIDE SEQUENCE</scope>
    <source>
        <strain evidence="3">ATCC 64411</strain>
    </source>
</reference>
<feature type="compositionally biased region" description="Basic and acidic residues" evidence="1">
    <location>
        <begin position="370"/>
        <end position="395"/>
    </location>
</feature>
<feature type="compositionally biased region" description="Low complexity" evidence="1">
    <location>
        <begin position="454"/>
        <end position="463"/>
    </location>
</feature>
<evidence type="ECO:0000313" key="4">
    <source>
        <dbReference type="EnsemblFungi" id="MAPG_09768T0"/>
    </source>
</evidence>
<dbReference type="STRING" id="644358.A0A0C4EAT8"/>
<reference evidence="3" key="3">
    <citation type="submission" date="2011-03" db="EMBL/GenBank/DDBJ databases">
        <title>Annotation of Magnaporthe poae ATCC 64411.</title>
        <authorList>
            <person name="Ma L.-J."/>
            <person name="Dead R."/>
            <person name="Young S.K."/>
            <person name="Zeng Q."/>
            <person name="Gargeya S."/>
            <person name="Fitzgerald M."/>
            <person name="Haas B."/>
            <person name="Abouelleil A."/>
            <person name="Alvarado L."/>
            <person name="Arachchi H.M."/>
            <person name="Berlin A."/>
            <person name="Brown A."/>
            <person name="Chapman S.B."/>
            <person name="Chen Z."/>
            <person name="Dunbar C."/>
            <person name="Freedman E."/>
            <person name="Gearin G."/>
            <person name="Gellesch M."/>
            <person name="Goldberg J."/>
            <person name="Griggs A."/>
            <person name="Gujja S."/>
            <person name="Heiman D."/>
            <person name="Howarth C."/>
            <person name="Larson L."/>
            <person name="Lui A."/>
            <person name="MacDonald P.J.P."/>
            <person name="Mehta T."/>
            <person name="Montmayeur A."/>
            <person name="Murphy C."/>
            <person name="Neiman D."/>
            <person name="Pearson M."/>
            <person name="Priest M."/>
            <person name="Roberts A."/>
            <person name="Saif S."/>
            <person name="Shea T."/>
            <person name="Shenoy N."/>
            <person name="Sisk P."/>
            <person name="Stolte C."/>
            <person name="Sykes S."/>
            <person name="Yandava C."/>
            <person name="Wortman J."/>
            <person name="Nusbaum C."/>
            <person name="Birren B."/>
        </authorList>
    </citation>
    <scope>NUCLEOTIDE SEQUENCE</scope>
    <source>
        <strain evidence="3">ATCC 64411</strain>
    </source>
</reference>
<keyword evidence="5" id="KW-1185">Reference proteome</keyword>
<evidence type="ECO:0000256" key="2">
    <source>
        <dbReference type="SAM" id="Phobius"/>
    </source>
</evidence>
<name>A0A0C4EAT8_MAGP6</name>